<evidence type="ECO:0000313" key="1">
    <source>
        <dbReference type="EMBL" id="SDN19630.1"/>
    </source>
</evidence>
<reference evidence="1 2" key="1">
    <citation type="submission" date="2016-10" db="EMBL/GenBank/DDBJ databases">
        <authorList>
            <person name="de Groot N.N."/>
        </authorList>
    </citation>
    <scope>NUCLEOTIDE SEQUENCE [LARGE SCALE GENOMIC DNA]</scope>
    <source>
        <strain evidence="2">EB21,IBRC-M 10013,KCTC 4048</strain>
    </source>
</reference>
<name>A0A1G9ZDW4_9EURY</name>
<organism evidence="1 2">
    <name type="scientific">Haloarchaeobius iranensis</name>
    <dbReference type="NCBI Taxonomy" id="996166"/>
    <lineage>
        <taxon>Archaea</taxon>
        <taxon>Methanobacteriati</taxon>
        <taxon>Methanobacteriota</taxon>
        <taxon>Stenosarchaea group</taxon>
        <taxon>Halobacteria</taxon>
        <taxon>Halobacteriales</taxon>
        <taxon>Halorubellaceae</taxon>
        <taxon>Haloarchaeobius</taxon>
    </lineage>
</organism>
<dbReference type="Proteomes" id="UP000199370">
    <property type="component" value="Unassembled WGS sequence"/>
</dbReference>
<protein>
    <submittedName>
        <fullName evidence="1">Uncharacterized protein</fullName>
    </submittedName>
</protein>
<keyword evidence="2" id="KW-1185">Reference proteome</keyword>
<dbReference type="AlphaFoldDB" id="A0A1G9ZDW4"/>
<dbReference type="EMBL" id="FNIA01000020">
    <property type="protein sequence ID" value="SDN19630.1"/>
    <property type="molecule type" value="Genomic_DNA"/>
</dbReference>
<evidence type="ECO:0000313" key="2">
    <source>
        <dbReference type="Proteomes" id="UP000199370"/>
    </source>
</evidence>
<sequence>MSDTNNTGEFEEPRGIDYDYVATHEIERTSSAKRDWLERQSQVTDGGQAREDQGAFIHHEYQQGSHSYADTEIDQNEQVHTHAGQQSAVAGSTFYADDASPDRQSDYERLWQYNAGTDSHVANGNVRQGDSLKVDSNKKFVHERVETLCTQAGATSQQTHAVCSRLRGVDKRKFNYLLSAGVFDPEEHERIKADDDLKSPTTEIVAVGVLGCILAYYCDNPLEHPTLHDAAEIVGITDVHTLCYEICEKMEFDWCDPSDFEGTDV</sequence>
<gene>
    <name evidence="1" type="ORF">SAMN05192554_1202</name>
</gene>
<accession>A0A1G9ZDW4</accession>
<proteinExistence type="predicted"/>
<dbReference type="RefSeq" id="WP_089735237.1">
    <property type="nucleotide sequence ID" value="NZ_FNIA01000020.1"/>
</dbReference>